<protein>
    <submittedName>
        <fullName evidence="1">Uncharacterized protein</fullName>
    </submittedName>
</protein>
<gene>
    <name evidence="1" type="ORF">V8G54_024322</name>
</gene>
<evidence type="ECO:0000313" key="2">
    <source>
        <dbReference type="Proteomes" id="UP001374535"/>
    </source>
</evidence>
<dbReference type="Proteomes" id="UP001374535">
    <property type="component" value="Chromosome 7"/>
</dbReference>
<evidence type="ECO:0000313" key="1">
    <source>
        <dbReference type="EMBL" id="WVZ03516.1"/>
    </source>
</evidence>
<proteinExistence type="predicted"/>
<organism evidence="1 2">
    <name type="scientific">Vigna mungo</name>
    <name type="common">Black gram</name>
    <name type="synonym">Phaseolus mungo</name>
    <dbReference type="NCBI Taxonomy" id="3915"/>
    <lineage>
        <taxon>Eukaryota</taxon>
        <taxon>Viridiplantae</taxon>
        <taxon>Streptophyta</taxon>
        <taxon>Embryophyta</taxon>
        <taxon>Tracheophyta</taxon>
        <taxon>Spermatophyta</taxon>
        <taxon>Magnoliopsida</taxon>
        <taxon>eudicotyledons</taxon>
        <taxon>Gunneridae</taxon>
        <taxon>Pentapetalae</taxon>
        <taxon>rosids</taxon>
        <taxon>fabids</taxon>
        <taxon>Fabales</taxon>
        <taxon>Fabaceae</taxon>
        <taxon>Papilionoideae</taxon>
        <taxon>50 kb inversion clade</taxon>
        <taxon>NPAAA clade</taxon>
        <taxon>indigoferoid/millettioid clade</taxon>
        <taxon>Phaseoleae</taxon>
        <taxon>Vigna</taxon>
    </lineage>
</organism>
<accession>A0AAQ3N722</accession>
<name>A0AAQ3N722_VIGMU</name>
<reference evidence="1 2" key="1">
    <citation type="journal article" date="2023" name="Life. Sci Alliance">
        <title>Evolutionary insights into 3D genome organization and epigenetic landscape of Vigna mungo.</title>
        <authorList>
            <person name="Junaid A."/>
            <person name="Singh B."/>
            <person name="Bhatia S."/>
        </authorList>
    </citation>
    <scope>NUCLEOTIDE SEQUENCE [LARGE SCALE GENOMIC DNA]</scope>
    <source>
        <strain evidence="1">Urdbean</strain>
    </source>
</reference>
<dbReference type="AlphaFoldDB" id="A0AAQ3N722"/>
<keyword evidence="2" id="KW-1185">Reference proteome</keyword>
<sequence length="106" mass="11839">MKHAGHLQHASSSFQPSFIPQPSPTATFLHFSSCHNHQHAVAHTNTFHQASNNPTMTACEGSHFQLPTFHMQPMHTNIKPQPNVKTTAAWKSIKHPVMLYSPSLHV</sequence>
<dbReference type="EMBL" id="CP144694">
    <property type="protein sequence ID" value="WVZ03516.1"/>
    <property type="molecule type" value="Genomic_DNA"/>
</dbReference>